<name>A0ABW0K055_9BACL</name>
<reference evidence="2" key="1">
    <citation type="journal article" date="2019" name="Int. J. Syst. Evol. Microbiol.">
        <title>The Global Catalogue of Microorganisms (GCM) 10K type strain sequencing project: providing services to taxonomists for standard genome sequencing and annotation.</title>
        <authorList>
            <consortium name="The Broad Institute Genomics Platform"/>
            <consortium name="The Broad Institute Genome Sequencing Center for Infectious Disease"/>
            <person name="Wu L."/>
            <person name="Ma J."/>
        </authorList>
    </citation>
    <scope>NUCLEOTIDE SEQUENCE [LARGE SCALE GENOMIC DNA]</scope>
    <source>
        <strain evidence="2">KACC 11904</strain>
    </source>
</reference>
<organism evidence="1 2">
    <name type="scientific">Paenibacillus aestuarii</name>
    <dbReference type="NCBI Taxonomy" id="516965"/>
    <lineage>
        <taxon>Bacteria</taxon>
        <taxon>Bacillati</taxon>
        <taxon>Bacillota</taxon>
        <taxon>Bacilli</taxon>
        <taxon>Bacillales</taxon>
        <taxon>Paenibacillaceae</taxon>
        <taxon>Paenibacillus</taxon>
    </lineage>
</organism>
<dbReference type="Proteomes" id="UP001596044">
    <property type="component" value="Unassembled WGS sequence"/>
</dbReference>
<sequence length="112" mass="12979">MEITFASLNDHECSELMGGIKDLLKESYEISEDEAVLILDKGSESAQKLLDDYCQYMDSIKKISHGLRDTLEKHLKQVDVEDEQASKMVKEAAAWYAFEYIRLYYKNKANIF</sequence>
<evidence type="ECO:0000313" key="2">
    <source>
        <dbReference type="Proteomes" id="UP001596044"/>
    </source>
</evidence>
<accession>A0ABW0K055</accession>
<dbReference type="EMBL" id="JBHSMJ010000004">
    <property type="protein sequence ID" value="MFC5446734.1"/>
    <property type="molecule type" value="Genomic_DNA"/>
</dbReference>
<comment type="caution">
    <text evidence="1">The sequence shown here is derived from an EMBL/GenBank/DDBJ whole genome shotgun (WGS) entry which is preliminary data.</text>
</comment>
<dbReference type="RefSeq" id="WP_270880566.1">
    <property type="nucleotide sequence ID" value="NZ_JAQFVF010000033.1"/>
</dbReference>
<evidence type="ECO:0000313" key="1">
    <source>
        <dbReference type="EMBL" id="MFC5446734.1"/>
    </source>
</evidence>
<protein>
    <submittedName>
        <fullName evidence="1">Uncharacterized protein</fullName>
    </submittedName>
</protein>
<proteinExistence type="predicted"/>
<keyword evidence="2" id="KW-1185">Reference proteome</keyword>
<gene>
    <name evidence="1" type="ORF">ACFPOG_00515</name>
</gene>